<protein>
    <recommendedName>
        <fullName evidence="4">Outer membrane lipoprotein SlyB</fullName>
    </recommendedName>
</protein>
<keyword evidence="1" id="KW-0732">Signal</keyword>
<evidence type="ECO:0000313" key="3">
    <source>
        <dbReference type="Proteomes" id="UP001319121"/>
    </source>
</evidence>
<feature type="signal peptide" evidence="1">
    <location>
        <begin position="1"/>
        <end position="18"/>
    </location>
</feature>
<name>A0AAN1T1G4_9PROT</name>
<keyword evidence="3" id="KW-1185">Reference proteome</keyword>
<dbReference type="Proteomes" id="UP001319121">
    <property type="component" value="Chromosome"/>
</dbReference>
<evidence type="ECO:0008006" key="4">
    <source>
        <dbReference type="Google" id="ProtNLM"/>
    </source>
</evidence>
<feature type="chain" id="PRO_5042942770" description="Outer membrane lipoprotein SlyB" evidence="1">
    <location>
        <begin position="19"/>
        <end position="156"/>
    </location>
</feature>
<gene>
    <name evidence="2" type="ORF">FGKAn22_22990</name>
</gene>
<sequence length="156" mass="15560">MRKLLLIVALLLAGCAGGPGGIGSRAAEAPKEVVKLGVIESVTPIELDASSYAGANVGGVFGQVGGASGGGRGGVVGSILGGVVGSTLGQQAGIATTPGLEIWVKLDETGKSTYVMQPGKPDAFRVGDRVRVVSKKGETLVEPIPVTETPKDSPKP</sequence>
<evidence type="ECO:0000313" key="2">
    <source>
        <dbReference type="EMBL" id="BBJ00607.1"/>
    </source>
</evidence>
<proteinExistence type="predicted"/>
<dbReference type="RefSeq" id="WP_212785832.1">
    <property type="nucleotide sequence ID" value="NZ_AP019536.1"/>
</dbReference>
<evidence type="ECO:0000256" key="1">
    <source>
        <dbReference type="SAM" id="SignalP"/>
    </source>
</evidence>
<organism evidence="2 3">
    <name type="scientific">Ferrigenium kumadai</name>
    <dbReference type="NCBI Taxonomy" id="1682490"/>
    <lineage>
        <taxon>Bacteria</taxon>
        <taxon>Pseudomonadati</taxon>
        <taxon>Pseudomonadota</taxon>
        <taxon>Betaproteobacteria</taxon>
        <taxon>Nitrosomonadales</taxon>
        <taxon>Gallionellaceae</taxon>
        <taxon>Ferrigenium</taxon>
    </lineage>
</organism>
<accession>A0AAN1T1G4</accession>
<reference evidence="2 3" key="1">
    <citation type="submission" date="2019-03" db="EMBL/GenBank/DDBJ databases">
        <title>Complete genome sequence of Ferrigenium kumadai strain An22, a microaerophilic iron-oxidizing bacterium isolated from a paddy field soil.</title>
        <authorList>
            <person name="Watanabe T."/>
            <person name="Asakawa S."/>
        </authorList>
    </citation>
    <scope>NUCLEOTIDE SEQUENCE [LARGE SCALE GENOMIC DNA]</scope>
    <source>
        <strain evidence="2 3">An22</strain>
    </source>
</reference>
<dbReference type="EMBL" id="AP019536">
    <property type="protein sequence ID" value="BBJ00607.1"/>
    <property type="molecule type" value="Genomic_DNA"/>
</dbReference>
<dbReference type="KEGG" id="fku:FGKAn22_22990"/>
<dbReference type="AlphaFoldDB" id="A0AAN1T1G4"/>
<dbReference type="PROSITE" id="PS51257">
    <property type="entry name" value="PROKAR_LIPOPROTEIN"/>
    <property type="match status" value="1"/>
</dbReference>